<dbReference type="EMBL" id="CAJVPU010017644">
    <property type="protein sequence ID" value="CAG8660753.1"/>
    <property type="molecule type" value="Genomic_DNA"/>
</dbReference>
<dbReference type="Proteomes" id="UP000789702">
    <property type="component" value="Unassembled WGS sequence"/>
</dbReference>
<comment type="caution">
    <text evidence="1">The sequence shown here is derived from an EMBL/GenBank/DDBJ whole genome shotgun (WGS) entry which is preliminary data.</text>
</comment>
<name>A0ACA9NMN2_9GLOM</name>
<evidence type="ECO:0000313" key="2">
    <source>
        <dbReference type="Proteomes" id="UP000789702"/>
    </source>
</evidence>
<sequence length="52" mass="5974">VRSTPLIMSTDSVAPNTRWYFPYVGTKTSPPGLCPFRKRKVRVEDEDDSDKE</sequence>
<accession>A0ACA9NMN2</accession>
<gene>
    <name evidence="1" type="ORF">DHETER_LOCUS9740</name>
</gene>
<reference evidence="1" key="1">
    <citation type="submission" date="2021-06" db="EMBL/GenBank/DDBJ databases">
        <authorList>
            <person name="Kallberg Y."/>
            <person name="Tangrot J."/>
            <person name="Rosling A."/>
        </authorList>
    </citation>
    <scope>NUCLEOTIDE SEQUENCE</scope>
    <source>
        <strain evidence="1">IL203A</strain>
    </source>
</reference>
<organism evidence="1 2">
    <name type="scientific">Dentiscutata heterogama</name>
    <dbReference type="NCBI Taxonomy" id="1316150"/>
    <lineage>
        <taxon>Eukaryota</taxon>
        <taxon>Fungi</taxon>
        <taxon>Fungi incertae sedis</taxon>
        <taxon>Mucoromycota</taxon>
        <taxon>Glomeromycotina</taxon>
        <taxon>Glomeromycetes</taxon>
        <taxon>Diversisporales</taxon>
        <taxon>Gigasporaceae</taxon>
        <taxon>Dentiscutata</taxon>
    </lineage>
</organism>
<feature type="non-terminal residue" evidence="1">
    <location>
        <position position="1"/>
    </location>
</feature>
<proteinExistence type="predicted"/>
<keyword evidence="2" id="KW-1185">Reference proteome</keyword>
<evidence type="ECO:0000313" key="1">
    <source>
        <dbReference type="EMBL" id="CAG8660753.1"/>
    </source>
</evidence>
<protein>
    <submittedName>
        <fullName evidence="1">4687_t:CDS:1</fullName>
    </submittedName>
</protein>